<organism evidence="2 3">
    <name type="scientific">Cucurbita moschata</name>
    <name type="common">Winter crookneck squash</name>
    <name type="synonym">Cucurbita pepo var. moschata</name>
    <dbReference type="NCBI Taxonomy" id="3662"/>
    <lineage>
        <taxon>Eukaryota</taxon>
        <taxon>Viridiplantae</taxon>
        <taxon>Streptophyta</taxon>
        <taxon>Embryophyta</taxon>
        <taxon>Tracheophyta</taxon>
        <taxon>Spermatophyta</taxon>
        <taxon>Magnoliopsida</taxon>
        <taxon>eudicotyledons</taxon>
        <taxon>Gunneridae</taxon>
        <taxon>Pentapetalae</taxon>
        <taxon>rosids</taxon>
        <taxon>fabids</taxon>
        <taxon>Cucurbitales</taxon>
        <taxon>Cucurbitaceae</taxon>
        <taxon>Cucurbiteae</taxon>
        <taxon>Cucurbita</taxon>
    </lineage>
</organism>
<keyword evidence="2" id="KW-1185">Reference proteome</keyword>
<feature type="compositionally biased region" description="Polar residues" evidence="1">
    <location>
        <begin position="36"/>
        <end position="53"/>
    </location>
</feature>
<accession>A0A6J1GL99</accession>
<dbReference type="PANTHER" id="PTHR36019">
    <property type="entry name" value="PLANT/PROTEIN"/>
    <property type="match status" value="1"/>
</dbReference>
<evidence type="ECO:0000313" key="3">
    <source>
        <dbReference type="RefSeq" id="XP_022952265.1"/>
    </source>
</evidence>
<name>A0A6J1GL99_CUCMO</name>
<evidence type="ECO:0000313" key="2">
    <source>
        <dbReference type="Proteomes" id="UP000504609"/>
    </source>
</evidence>
<dbReference type="PANTHER" id="PTHR36019:SF3">
    <property type="entry name" value="PLANT_PROTEIN"/>
    <property type="match status" value="1"/>
</dbReference>
<gene>
    <name evidence="3" type="primary">LOC111454968</name>
</gene>
<dbReference type="Proteomes" id="UP000504609">
    <property type="component" value="Unplaced"/>
</dbReference>
<dbReference type="RefSeq" id="XP_022952265.1">
    <property type="nucleotide sequence ID" value="XM_023096497.1"/>
</dbReference>
<proteinExistence type="predicted"/>
<feature type="region of interest" description="Disordered" evidence="1">
    <location>
        <begin position="27"/>
        <end position="53"/>
    </location>
</feature>
<dbReference type="GeneID" id="111454968"/>
<dbReference type="KEGG" id="cmos:111454968"/>
<protein>
    <submittedName>
        <fullName evidence="3">Uncharacterized protein LOC111454968</fullName>
    </submittedName>
</protein>
<reference evidence="3" key="1">
    <citation type="submission" date="2025-08" db="UniProtKB">
        <authorList>
            <consortium name="RefSeq"/>
        </authorList>
    </citation>
    <scope>IDENTIFICATION</scope>
    <source>
        <tissue evidence="3">Young leaves</tissue>
    </source>
</reference>
<feature type="region of interest" description="Disordered" evidence="1">
    <location>
        <begin position="66"/>
        <end position="88"/>
    </location>
</feature>
<sequence>MSLNCLSCQLFLQRSDSDKDLEQHEYFTDQAKSPDRSWSGNLSFRPPTRQNSDGFRVRTENKVAPMGHRRLHSTGAVAFGGPGKEPRLIRSAGMRRDWSFEDLRAIREDKESSPNS</sequence>
<dbReference type="AlphaFoldDB" id="A0A6J1GL99"/>
<evidence type="ECO:0000256" key="1">
    <source>
        <dbReference type="SAM" id="MobiDB-lite"/>
    </source>
</evidence>